<evidence type="ECO:0000313" key="2">
    <source>
        <dbReference type="Proteomes" id="UP001633002"/>
    </source>
</evidence>
<sequence length="81" mass="9037">MSVYSKSAFGVQATAKVALENSKAKGYHRINCRSFMHSEAHQYVVEERMAPDPCIERAADTHRTCTSRLELDLSLLPPDVA</sequence>
<evidence type="ECO:0000313" key="1">
    <source>
        <dbReference type="EMBL" id="KAL3682286.1"/>
    </source>
</evidence>
<gene>
    <name evidence="1" type="ORF">R1sor_000308</name>
</gene>
<keyword evidence="2" id="KW-1185">Reference proteome</keyword>
<dbReference type="AlphaFoldDB" id="A0ABD3GWX9"/>
<dbReference type="EMBL" id="JBJQOH010000006">
    <property type="protein sequence ID" value="KAL3682286.1"/>
    <property type="molecule type" value="Genomic_DNA"/>
</dbReference>
<accession>A0ABD3GWX9</accession>
<reference evidence="1 2" key="1">
    <citation type="submission" date="2024-09" db="EMBL/GenBank/DDBJ databases">
        <title>Chromosome-scale assembly of Riccia sorocarpa.</title>
        <authorList>
            <person name="Paukszto L."/>
        </authorList>
    </citation>
    <scope>NUCLEOTIDE SEQUENCE [LARGE SCALE GENOMIC DNA]</scope>
    <source>
        <strain evidence="1">LP-2024</strain>
        <tissue evidence="1">Aerial parts of the thallus</tissue>
    </source>
</reference>
<name>A0ABD3GWX9_9MARC</name>
<organism evidence="1 2">
    <name type="scientific">Riccia sorocarpa</name>
    <dbReference type="NCBI Taxonomy" id="122646"/>
    <lineage>
        <taxon>Eukaryota</taxon>
        <taxon>Viridiplantae</taxon>
        <taxon>Streptophyta</taxon>
        <taxon>Embryophyta</taxon>
        <taxon>Marchantiophyta</taxon>
        <taxon>Marchantiopsida</taxon>
        <taxon>Marchantiidae</taxon>
        <taxon>Marchantiales</taxon>
        <taxon>Ricciaceae</taxon>
        <taxon>Riccia</taxon>
    </lineage>
</organism>
<comment type="caution">
    <text evidence="1">The sequence shown here is derived from an EMBL/GenBank/DDBJ whole genome shotgun (WGS) entry which is preliminary data.</text>
</comment>
<protein>
    <submittedName>
        <fullName evidence="1">Uncharacterized protein</fullName>
    </submittedName>
</protein>
<proteinExistence type="predicted"/>
<dbReference type="Proteomes" id="UP001633002">
    <property type="component" value="Unassembled WGS sequence"/>
</dbReference>